<protein>
    <submittedName>
        <fullName evidence="2">Methylesterase 4</fullName>
    </submittedName>
</protein>
<dbReference type="InterPro" id="IPR029058">
    <property type="entry name" value="AB_hydrolase_fold"/>
</dbReference>
<organism evidence="2 3">
    <name type="scientific">Cardamine amara subsp. amara</name>
    <dbReference type="NCBI Taxonomy" id="228776"/>
    <lineage>
        <taxon>Eukaryota</taxon>
        <taxon>Viridiplantae</taxon>
        <taxon>Streptophyta</taxon>
        <taxon>Embryophyta</taxon>
        <taxon>Tracheophyta</taxon>
        <taxon>Spermatophyta</taxon>
        <taxon>Magnoliopsida</taxon>
        <taxon>eudicotyledons</taxon>
        <taxon>Gunneridae</taxon>
        <taxon>Pentapetalae</taxon>
        <taxon>rosids</taxon>
        <taxon>malvids</taxon>
        <taxon>Brassicales</taxon>
        <taxon>Brassicaceae</taxon>
        <taxon>Cardamineae</taxon>
        <taxon>Cardamine</taxon>
    </lineage>
</organism>
<sequence>MEKNKTRFVFVHGVCHGAWTWYKVKPILEEAGHSVTAIDLAASGISTSKVEEIQSLKDYSKPLLEVLSSFGPDEKVILVAHSMGGIPAALAADIFPSKIAAIVFLTATMPDTQNPPAYVFEKFVPPEEMMDTVFHSYETHDGPPLNTVLLGPKFMAKNLYQLSPIQDLELAKMLVRENLALATNNIGGTKPFSEERYGSVTRIYIICGEDNFVRQEYQRLIINNFRPKQVMEIKEADHMPMFSKPQELCACLLEIADKY</sequence>
<dbReference type="GO" id="GO:0003824">
    <property type="term" value="F:catalytic activity"/>
    <property type="evidence" value="ECO:0007669"/>
    <property type="project" value="UniProtKB-ARBA"/>
</dbReference>
<comment type="caution">
    <text evidence="2">The sequence shown here is derived from an EMBL/GenBank/DDBJ whole genome shotgun (WGS) entry which is preliminary data.</text>
</comment>
<evidence type="ECO:0000259" key="1">
    <source>
        <dbReference type="Pfam" id="PF12697"/>
    </source>
</evidence>
<dbReference type="PANTHER" id="PTHR10992:SF1039">
    <property type="entry name" value="AB HYDROLASE-1 DOMAIN-CONTAINING PROTEIN"/>
    <property type="match status" value="1"/>
</dbReference>
<evidence type="ECO:0000313" key="2">
    <source>
        <dbReference type="EMBL" id="KAL1196710.1"/>
    </source>
</evidence>
<dbReference type="InterPro" id="IPR000073">
    <property type="entry name" value="AB_hydrolase_1"/>
</dbReference>
<dbReference type="EMBL" id="JBANAX010000697">
    <property type="protein sequence ID" value="KAL1196710.1"/>
    <property type="molecule type" value="Genomic_DNA"/>
</dbReference>
<dbReference type="Gene3D" id="3.40.50.1820">
    <property type="entry name" value="alpha/beta hydrolase"/>
    <property type="match status" value="1"/>
</dbReference>
<proteinExistence type="predicted"/>
<dbReference type="FunFam" id="3.40.50.1820:FF:000051">
    <property type="entry name" value="(S)-hydroxynitrile lyase"/>
    <property type="match status" value="1"/>
</dbReference>
<dbReference type="AlphaFoldDB" id="A0ABD1A5U8"/>
<keyword evidence="3" id="KW-1185">Reference proteome</keyword>
<name>A0ABD1A5U8_CARAN</name>
<dbReference type="InterPro" id="IPR045889">
    <property type="entry name" value="MES/HNL"/>
</dbReference>
<accession>A0ABD1A5U8</accession>
<evidence type="ECO:0000313" key="3">
    <source>
        <dbReference type="Proteomes" id="UP001558713"/>
    </source>
</evidence>
<dbReference type="Proteomes" id="UP001558713">
    <property type="component" value="Unassembled WGS sequence"/>
</dbReference>
<dbReference type="Pfam" id="PF12697">
    <property type="entry name" value="Abhydrolase_6"/>
    <property type="match status" value="1"/>
</dbReference>
<feature type="domain" description="AB hydrolase-1" evidence="1">
    <location>
        <begin position="8"/>
        <end position="249"/>
    </location>
</feature>
<reference evidence="2 3" key="1">
    <citation type="submission" date="2024-04" db="EMBL/GenBank/DDBJ databases">
        <title>Genome assembly C_amara_ONT_v2.</title>
        <authorList>
            <person name="Yant L."/>
            <person name="Moore C."/>
            <person name="Slenker M."/>
        </authorList>
    </citation>
    <scope>NUCLEOTIDE SEQUENCE [LARGE SCALE GENOMIC DNA]</scope>
    <source>
        <tissue evidence="2">Leaf</tissue>
    </source>
</reference>
<gene>
    <name evidence="2" type="ORF">V5N11_004409</name>
</gene>
<dbReference type="SUPFAM" id="SSF53474">
    <property type="entry name" value="alpha/beta-Hydrolases"/>
    <property type="match status" value="1"/>
</dbReference>
<dbReference type="PANTHER" id="PTHR10992">
    <property type="entry name" value="METHYLESTERASE FAMILY MEMBER"/>
    <property type="match status" value="1"/>
</dbReference>